<dbReference type="eggNOG" id="COG0406">
    <property type="taxonomic scope" value="Bacteria"/>
</dbReference>
<dbReference type="InterPro" id="IPR029033">
    <property type="entry name" value="His_PPase_superfam"/>
</dbReference>
<dbReference type="PANTHER" id="PTHR48100:SF1">
    <property type="entry name" value="HISTIDINE PHOSPHATASE FAMILY PROTEIN-RELATED"/>
    <property type="match status" value="1"/>
</dbReference>
<reference evidence="2 3" key="2">
    <citation type="journal article" date="2011" name="J. Bacteriol.">
        <title>Genomes of three methylotrophs from a single niche uncover genetic and metabolic divergence of Methylophilaceae.</title>
        <authorList>
            <person name="Lapidus A."/>
            <person name="Clum A."/>
            <person name="Labutti K."/>
            <person name="Kaluzhnaya M.G."/>
            <person name="Lim S."/>
            <person name="Beck D.A."/>
            <person name="Glavina Del Rio T."/>
            <person name="Nolan M."/>
            <person name="Mavromatis K."/>
            <person name="Huntemann M."/>
            <person name="Lucas S."/>
            <person name="Lidstrom M.E."/>
            <person name="Ivanova N."/>
            <person name="Chistoserdova L."/>
        </authorList>
    </citation>
    <scope>NUCLEOTIDE SEQUENCE [LARGE SCALE GENOMIC DNA]</scope>
    <source>
        <strain evidence="2 3">SIP3-4</strain>
    </source>
</reference>
<name>C6X8B6_METGS</name>
<evidence type="ECO:0000256" key="1">
    <source>
        <dbReference type="NCBIfam" id="TIGR03162"/>
    </source>
</evidence>
<dbReference type="GO" id="GO:0005737">
    <property type="term" value="C:cytoplasm"/>
    <property type="evidence" value="ECO:0007669"/>
    <property type="project" value="TreeGrafter"/>
</dbReference>
<dbReference type="GO" id="GO:0043755">
    <property type="term" value="F:alpha-ribazole phosphatase activity"/>
    <property type="evidence" value="ECO:0007669"/>
    <property type="project" value="UniProtKB-UniRule"/>
</dbReference>
<dbReference type="EMBL" id="CP001674">
    <property type="protein sequence ID" value="ACT49386.1"/>
    <property type="molecule type" value="Genomic_DNA"/>
</dbReference>
<protein>
    <recommendedName>
        <fullName evidence="1">Alpha-ribazole phosphatase</fullName>
        <ecNumber evidence="1">3.1.3.73</ecNumber>
    </recommendedName>
</protein>
<evidence type="ECO:0000313" key="2">
    <source>
        <dbReference type="EMBL" id="ACT49386.1"/>
    </source>
</evidence>
<accession>C6X8B6</accession>
<dbReference type="EC" id="3.1.3.73" evidence="1"/>
<dbReference type="AlphaFoldDB" id="C6X8B6"/>
<dbReference type="PANTHER" id="PTHR48100">
    <property type="entry name" value="BROAD-SPECIFICITY PHOSPHATASE YOR283W-RELATED"/>
    <property type="match status" value="1"/>
</dbReference>
<proteinExistence type="predicted"/>
<dbReference type="HOGENOM" id="CLU_033323_8_3_4"/>
<dbReference type="KEGG" id="mei:Msip34_0137"/>
<keyword evidence="3" id="KW-1185">Reference proteome</keyword>
<dbReference type="SUPFAM" id="SSF53254">
    <property type="entry name" value="Phosphoglycerate mutase-like"/>
    <property type="match status" value="1"/>
</dbReference>
<dbReference type="Pfam" id="PF00300">
    <property type="entry name" value="His_Phos_1"/>
    <property type="match status" value="1"/>
</dbReference>
<dbReference type="STRING" id="582744.Msip34_0137"/>
<dbReference type="InterPro" id="IPR050275">
    <property type="entry name" value="PGM_Phosphatase"/>
</dbReference>
<dbReference type="RefSeq" id="WP_015829162.1">
    <property type="nucleotide sequence ID" value="NC_012969.1"/>
</dbReference>
<dbReference type="NCBIfam" id="TIGR03162">
    <property type="entry name" value="ribazole_cobC"/>
    <property type="match status" value="1"/>
</dbReference>
<dbReference type="SMART" id="SM00855">
    <property type="entry name" value="PGAM"/>
    <property type="match status" value="1"/>
</dbReference>
<dbReference type="CDD" id="cd07067">
    <property type="entry name" value="HP_PGM_like"/>
    <property type="match status" value="1"/>
</dbReference>
<dbReference type="Proteomes" id="UP000002743">
    <property type="component" value="Chromosome"/>
</dbReference>
<gene>
    <name evidence="2" type="ordered locus">Msip34_0137</name>
</gene>
<sequence length="198" mass="22066">MSKPVMELYLVRHTTPDIAPGICYGQSDIGVKHTFEEEVTALRPKIAHIEAASFHSSPLQRCLLLAQAVAGTKHEIQQDARLKELNFGDWELQSWDDIPRGLLDEWADEHVKLAPPNGESFHDLSQRAQAFVEQLANQGAGVHVAFTHAGVIRALTGFGLGLPLSNVFRLHIDYASVTKLIIDLDRDRPLMRVGFVNR</sequence>
<dbReference type="Gene3D" id="3.40.50.1240">
    <property type="entry name" value="Phosphoglycerate mutase-like"/>
    <property type="match status" value="1"/>
</dbReference>
<organism evidence="2 3">
    <name type="scientific">Methylovorus glucosotrophus (strain SIP3-4)</name>
    <dbReference type="NCBI Taxonomy" id="582744"/>
    <lineage>
        <taxon>Bacteria</taxon>
        <taxon>Pseudomonadati</taxon>
        <taxon>Pseudomonadota</taxon>
        <taxon>Betaproteobacteria</taxon>
        <taxon>Nitrosomonadales</taxon>
        <taxon>Methylophilaceae</taxon>
        <taxon>Methylovorus</taxon>
    </lineage>
</organism>
<dbReference type="InterPro" id="IPR017578">
    <property type="entry name" value="Ribazole_CobC"/>
</dbReference>
<reference evidence="3" key="1">
    <citation type="submission" date="2009-07" db="EMBL/GenBank/DDBJ databases">
        <title>Complete sequence of chromosome of Methylovorus sp. SIP3-4.</title>
        <authorList>
            <person name="Lucas S."/>
            <person name="Copeland A."/>
            <person name="Lapidus A."/>
            <person name="Glavina del Rio T."/>
            <person name="Tice H."/>
            <person name="Bruce D."/>
            <person name="Goodwin L."/>
            <person name="Pitluck S."/>
            <person name="Clum A."/>
            <person name="Larimer F."/>
            <person name="Land M."/>
            <person name="Hauser L."/>
            <person name="Kyrpides N."/>
            <person name="Mikhailova N."/>
            <person name="Kayluzhnaya M."/>
            <person name="Chistoserdova L."/>
        </authorList>
    </citation>
    <scope>NUCLEOTIDE SEQUENCE [LARGE SCALE GENOMIC DNA]</scope>
    <source>
        <strain evidence="3">SIP3-4</strain>
    </source>
</reference>
<dbReference type="OrthoDB" id="5296884at2"/>
<dbReference type="InterPro" id="IPR013078">
    <property type="entry name" value="His_Pase_superF_clade-1"/>
</dbReference>
<evidence type="ECO:0000313" key="3">
    <source>
        <dbReference type="Proteomes" id="UP000002743"/>
    </source>
</evidence>
<dbReference type="GO" id="GO:0009236">
    <property type="term" value="P:cobalamin biosynthetic process"/>
    <property type="evidence" value="ECO:0007669"/>
    <property type="project" value="UniProtKB-UniRule"/>
</dbReference>